<keyword evidence="5 6" id="KW-0408">Iron</keyword>
<organism evidence="7 8">
    <name type="scientific">Candidatus Caccosoma faecigallinarum</name>
    <dbReference type="NCBI Taxonomy" id="2840720"/>
    <lineage>
        <taxon>Bacteria</taxon>
        <taxon>Bacillati</taxon>
        <taxon>Bacillota</taxon>
        <taxon>Bacillota incertae sedis</taxon>
        <taxon>Candidatus Caccosoma</taxon>
    </lineage>
</organism>
<dbReference type="Gene3D" id="3.90.45.10">
    <property type="entry name" value="Peptide deformylase"/>
    <property type="match status" value="1"/>
</dbReference>
<keyword evidence="4 6" id="KW-0648">Protein biosynthesis</keyword>
<reference evidence="7" key="1">
    <citation type="submission" date="2020-10" db="EMBL/GenBank/DDBJ databases">
        <authorList>
            <person name="Gilroy R."/>
        </authorList>
    </citation>
    <scope>NUCLEOTIDE SEQUENCE</scope>
    <source>
        <strain evidence="7">14508</strain>
    </source>
</reference>
<dbReference type="GO" id="GO:0042586">
    <property type="term" value="F:peptide deformylase activity"/>
    <property type="evidence" value="ECO:0007669"/>
    <property type="project" value="UniProtKB-UniRule"/>
</dbReference>
<dbReference type="GO" id="GO:0046872">
    <property type="term" value="F:metal ion binding"/>
    <property type="evidence" value="ECO:0007669"/>
    <property type="project" value="UniProtKB-KW"/>
</dbReference>
<keyword evidence="3 6" id="KW-0378">Hydrolase</keyword>
<comment type="catalytic activity">
    <reaction evidence="6">
        <text>N-terminal N-formyl-L-methionyl-[peptide] + H2O = N-terminal L-methionyl-[peptide] + formate</text>
        <dbReference type="Rhea" id="RHEA:24420"/>
        <dbReference type="Rhea" id="RHEA-COMP:10639"/>
        <dbReference type="Rhea" id="RHEA-COMP:10640"/>
        <dbReference type="ChEBI" id="CHEBI:15377"/>
        <dbReference type="ChEBI" id="CHEBI:15740"/>
        <dbReference type="ChEBI" id="CHEBI:49298"/>
        <dbReference type="ChEBI" id="CHEBI:64731"/>
        <dbReference type="EC" id="3.5.1.88"/>
    </reaction>
</comment>
<comment type="function">
    <text evidence="6">Removes the formyl group from the N-terminal Met of newly synthesized proteins. Requires at least a dipeptide for an efficient rate of reaction. N-terminal L-methionine is a prerequisite for activity but the enzyme has broad specificity at other positions.</text>
</comment>
<dbReference type="EMBL" id="DVKI01000175">
    <property type="protein sequence ID" value="HIT17820.1"/>
    <property type="molecule type" value="Genomic_DNA"/>
</dbReference>
<evidence type="ECO:0000313" key="7">
    <source>
        <dbReference type="EMBL" id="HIT17820.1"/>
    </source>
</evidence>
<dbReference type="PIRSF" id="PIRSF004749">
    <property type="entry name" value="Pep_def"/>
    <property type="match status" value="1"/>
</dbReference>
<accession>A0A9D1G9L0</accession>
<dbReference type="GO" id="GO:0006412">
    <property type="term" value="P:translation"/>
    <property type="evidence" value="ECO:0007669"/>
    <property type="project" value="UniProtKB-UniRule"/>
</dbReference>
<dbReference type="InterPro" id="IPR036821">
    <property type="entry name" value="Peptide_deformylase_sf"/>
</dbReference>
<sequence length="183" mass="20845">MILKKDIVTDDNPLLRKKSIDVSFPLSKEDEQIIHDLIEYLDLSQDEATAKKYDLQPGVGIAAPQIGILKKIFVVKAEDEKGILHQYALVNPKILSHSVLNSYLQYGEGCLSVKGDHPGYVKRHYKIKMKAYDYLQNKEVVLNVKGYIAIILQHEYDHLFGVLFYDHIDKNNPLTPIEGAIQI</sequence>
<comment type="cofactor">
    <cofactor evidence="6">
        <name>Fe(2+)</name>
        <dbReference type="ChEBI" id="CHEBI:29033"/>
    </cofactor>
    <text evidence="6">Binds 1 Fe(2+) ion.</text>
</comment>
<dbReference type="PRINTS" id="PR01576">
    <property type="entry name" value="PDEFORMYLASE"/>
</dbReference>
<evidence type="ECO:0000313" key="8">
    <source>
        <dbReference type="Proteomes" id="UP000886893"/>
    </source>
</evidence>
<proteinExistence type="inferred from homology"/>
<dbReference type="FunFam" id="3.90.45.10:FF:000002">
    <property type="entry name" value="Peptide deformylase"/>
    <property type="match status" value="1"/>
</dbReference>
<evidence type="ECO:0000256" key="5">
    <source>
        <dbReference type="ARBA" id="ARBA00023004"/>
    </source>
</evidence>
<gene>
    <name evidence="6" type="primary">def</name>
    <name evidence="7" type="ORF">IAD04_05560</name>
</gene>
<feature type="binding site" evidence="6">
    <location>
        <position position="158"/>
    </location>
    <ligand>
        <name>Fe cation</name>
        <dbReference type="ChEBI" id="CHEBI:24875"/>
    </ligand>
</feature>
<dbReference type="NCBIfam" id="TIGR00079">
    <property type="entry name" value="pept_deformyl"/>
    <property type="match status" value="1"/>
</dbReference>
<evidence type="ECO:0000256" key="6">
    <source>
        <dbReference type="HAMAP-Rule" id="MF_00163"/>
    </source>
</evidence>
<evidence type="ECO:0000256" key="3">
    <source>
        <dbReference type="ARBA" id="ARBA00022801"/>
    </source>
</evidence>
<dbReference type="AlphaFoldDB" id="A0A9D1G9L0"/>
<reference evidence="7" key="2">
    <citation type="journal article" date="2021" name="PeerJ">
        <title>Extensive microbial diversity within the chicken gut microbiome revealed by metagenomics and culture.</title>
        <authorList>
            <person name="Gilroy R."/>
            <person name="Ravi A."/>
            <person name="Getino M."/>
            <person name="Pursley I."/>
            <person name="Horton D.L."/>
            <person name="Alikhan N.F."/>
            <person name="Baker D."/>
            <person name="Gharbi K."/>
            <person name="Hall N."/>
            <person name="Watson M."/>
            <person name="Adriaenssens E.M."/>
            <person name="Foster-Nyarko E."/>
            <person name="Jarju S."/>
            <person name="Secka A."/>
            <person name="Antonio M."/>
            <person name="Oren A."/>
            <person name="Chaudhuri R.R."/>
            <person name="La Ragione R."/>
            <person name="Hildebrand F."/>
            <person name="Pallen M.J."/>
        </authorList>
    </citation>
    <scope>NUCLEOTIDE SEQUENCE</scope>
    <source>
        <strain evidence="7">14508</strain>
    </source>
</reference>
<feature type="binding site" evidence="6">
    <location>
        <position position="154"/>
    </location>
    <ligand>
        <name>Fe cation</name>
        <dbReference type="ChEBI" id="CHEBI:24875"/>
    </ligand>
</feature>
<dbReference type="HAMAP" id="MF_00163">
    <property type="entry name" value="Pep_deformylase"/>
    <property type="match status" value="1"/>
</dbReference>
<feature type="active site" evidence="6">
    <location>
        <position position="155"/>
    </location>
</feature>
<comment type="caution">
    <text evidence="7">The sequence shown here is derived from an EMBL/GenBank/DDBJ whole genome shotgun (WGS) entry which is preliminary data.</text>
</comment>
<dbReference type="SUPFAM" id="SSF56420">
    <property type="entry name" value="Peptide deformylase"/>
    <property type="match status" value="1"/>
</dbReference>
<keyword evidence="2 6" id="KW-0479">Metal-binding</keyword>
<evidence type="ECO:0000256" key="2">
    <source>
        <dbReference type="ARBA" id="ARBA00022723"/>
    </source>
</evidence>
<evidence type="ECO:0000256" key="4">
    <source>
        <dbReference type="ARBA" id="ARBA00022917"/>
    </source>
</evidence>
<dbReference type="Pfam" id="PF01327">
    <property type="entry name" value="Pep_deformylase"/>
    <property type="match status" value="1"/>
</dbReference>
<dbReference type="Proteomes" id="UP000886893">
    <property type="component" value="Unassembled WGS sequence"/>
</dbReference>
<protein>
    <recommendedName>
        <fullName evidence="6">Peptide deformylase</fullName>
        <shortName evidence="6">PDF</shortName>
        <ecNumber evidence="6">3.5.1.88</ecNumber>
    </recommendedName>
    <alternativeName>
        <fullName evidence="6">Polypeptide deformylase</fullName>
    </alternativeName>
</protein>
<feature type="binding site" evidence="6">
    <location>
        <position position="110"/>
    </location>
    <ligand>
        <name>Fe cation</name>
        <dbReference type="ChEBI" id="CHEBI:24875"/>
    </ligand>
</feature>
<name>A0A9D1G9L0_9FIRM</name>
<dbReference type="PANTHER" id="PTHR10458">
    <property type="entry name" value="PEPTIDE DEFORMYLASE"/>
    <property type="match status" value="1"/>
</dbReference>
<dbReference type="InterPro" id="IPR023635">
    <property type="entry name" value="Peptide_deformylase"/>
</dbReference>
<dbReference type="PANTHER" id="PTHR10458:SF8">
    <property type="entry name" value="PEPTIDE DEFORMYLASE 2"/>
    <property type="match status" value="1"/>
</dbReference>
<dbReference type="CDD" id="cd00487">
    <property type="entry name" value="Pep_deformylase"/>
    <property type="match status" value="1"/>
</dbReference>
<evidence type="ECO:0000256" key="1">
    <source>
        <dbReference type="ARBA" id="ARBA00010759"/>
    </source>
</evidence>
<dbReference type="EC" id="3.5.1.88" evidence="6"/>
<comment type="similarity">
    <text evidence="1 6">Belongs to the polypeptide deformylase family.</text>
</comment>